<feature type="compositionally biased region" description="Basic residues" evidence="1">
    <location>
        <begin position="52"/>
        <end position="65"/>
    </location>
</feature>
<evidence type="ECO:0000256" key="1">
    <source>
        <dbReference type="SAM" id="MobiDB-lite"/>
    </source>
</evidence>
<dbReference type="AlphaFoldDB" id="A0A015K9H7"/>
<sequence>MELQYKIDKLNKELEESKELNEMLIKINEEFGKENDRLYERIDFYKNLRMPRSMKKSSKPKHKHQRNNDSEDLDDEIIDVDVEMDEKDEKDDKDARMEMKTILKTMPVKFDLDYDQTFMSKTNVDIRKQLIPELMKSLKPNFNPTYDKLTKWLMSLHKSRRSRNNYKKKGRLDSDDHHLHANGRMNDKKIRQLKAAKALYDKDDVRIAHYEKQEMINIIQDIRYHSPELSETDEENASEKRQIVVYNRSWRSSELKTFFREVLDPYSFTQQNAQLTRRRNYDDTLQNFDVQPPNDAPQWTCVEPGNGNVVYDSDIGYESIYDDYMYDDADTF</sequence>
<organism evidence="2 3">
    <name type="scientific">Rhizophagus irregularis (strain DAOM 197198w)</name>
    <name type="common">Glomus intraradices</name>
    <dbReference type="NCBI Taxonomy" id="1432141"/>
    <lineage>
        <taxon>Eukaryota</taxon>
        <taxon>Fungi</taxon>
        <taxon>Fungi incertae sedis</taxon>
        <taxon>Mucoromycota</taxon>
        <taxon>Glomeromycotina</taxon>
        <taxon>Glomeromycetes</taxon>
        <taxon>Glomerales</taxon>
        <taxon>Glomeraceae</taxon>
        <taxon>Rhizophagus</taxon>
    </lineage>
</organism>
<dbReference type="HOGENOM" id="CLU_049358_0_0_1"/>
<feature type="region of interest" description="Disordered" evidence="1">
    <location>
        <begin position="50"/>
        <end position="76"/>
    </location>
</feature>
<keyword evidence="3" id="KW-1185">Reference proteome</keyword>
<gene>
    <name evidence="2" type="ORF">RirG_219160</name>
</gene>
<protein>
    <submittedName>
        <fullName evidence="2">Uncharacterized protein</fullName>
    </submittedName>
</protein>
<comment type="caution">
    <text evidence="2">The sequence shown here is derived from an EMBL/GenBank/DDBJ whole genome shotgun (WGS) entry which is preliminary data.</text>
</comment>
<evidence type="ECO:0000313" key="2">
    <source>
        <dbReference type="EMBL" id="EXX56116.1"/>
    </source>
</evidence>
<dbReference type="OrthoDB" id="2322015at2759"/>
<name>A0A015K9H7_RHIIW</name>
<reference evidence="2 3" key="1">
    <citation type="submission" date="2014-02" db="EMBL/GenBank/DDBJ databases">
        <title>Single nucleus genome sequencing reveals high similarity among nuclei of an endomycorrhizal fungus.</title>
        <authorList>
            <person name="Lin K."/>
            <person name="Geurts R."/>
            <person name="Zhang Z."/>
            <person name="Limpens E."/>
            <person name="Saunders D.G."/>
            <person name="Mu D."/>
            <person name="Pang E."/>
            <person name="Cao H."/>
            <person name="Cha H."/>
            <person name="Lin T."/>
            <person name="Zhou Q."/>
            <person name="Shang Y."/>
            <person name="Li Y."/>
            <person name="Ivanov S."/>
            <person name="Sharma T."/>
            <person name="Velzen R.V."/>
            <person name="Ruijter N.D."/>
            <person name="Aanen D.K."/>
            <person name="Win J."/>
            <person name="Kamoun S."/>
            <person name="Bisseling T."/>
            <person name="Huang S."/>
        </authorList>
    </citation>
    <scope>NUCLEOTIDE SEQUENCE [LARGE SCALE GENOMIC DNA]</scope>
    <source>
        <strain evidence="3">DAOM197198w</strain>
    </source>
</reference>
<dbReference type="Proteomes" id="UP000022910">
    <property type="component" value="Unassembled WGS sequence"/>
</dbReference>
<accession>A0A015K9H7</accession>
<dbReference type="EMBL" id="JEMT01027846">
    <property type="protein sequence ID" value="EXX56116.1"/>
    <property type="molecule type" value="Genomic_DNA"/>
</dbReference>
<evidence type="ECO:0000313" key="3">
    <source>
        <dbReference type="Proteomes" id="UP000022910"/>
    </source>
</evidence>
<proteinExistence type="predicted"/>